<feature type="non-terminal residue" evidence="2">
    <location>
        <position position="1"/>
    </location>
</feature>
<dbReference type="InterPro" id="IPR024983">
    <property type="entry name" value="CHAT_dom"/>
</dbReference>
<evidence type="ECO:0000313" key="3">
    <source>
        <dbReference type="Proteomes" id="UP000054166"/>
    </source>
</evidence>
<sequence length="162" mass="17641">YLHGLNATVDHVLHALDSSSWVHFACHGHQDPIFGMNSAFSLHGGHLELTDIASKRLSTGQFAFLSACHAASGLKDLPGEAMHLAAGFQFAGFPSVIATLWRIHDEDAPKIAGHTYRHLFRNGLQGLDLSESAMALNRAVLHLQEAPEATVDRWAPFVHFGI</sequence>
<evidence type="ECO:0000259" key="1">
    <source>
        <dbReference type="Pfam" id="PF12770"/>
    </source>
</evidence>
<evidence type="ECO:0000313" key="2">
    <source>
        <dbReference type="EMBL" id="KIM71649.1"/>
    </source>
</evidence>
<name>A0A0C3EUE0_PILCF</name>
<accession>A0A0C3EUE0</accession>
<dbReference type="Pfam" id="PF12770">
    <property type="entry name" value="CHAT"/>
    <property type="match status" value="1"/>
</dbReference>
<dbReference type="EMBL" id="KN833245">
    <property type="protein sequence ID" value="KIM71649.1"/>
    <property type="molecule type" value="Genomic_DNA"/>
</dbReference>
<dbReference type="AlphaFoldDB" id="A0A0C3EUE0"/>
<reference evidence="2 3" key="1">
    <citation type="submission" date="2014-04" db="EMBL/GenBank/DDBJ databases">
        <authorList>
            <consortium name="DOE Joint Genome Institute"/>
            <person name="Kuo A."/>
            <person name="Tarkka M."/>
            <person name="Buscot F."/>
            <person name="Kohler A."/>
            <person name="Nagy L.G."/>
            <person name="Floudas D."/>
            <person name="Copeland A."/>
            <person name="Barry K.W."/>
            <person name="Cichocki N."/>
            <person name="Veneault-Fourrey C."/>
            <person name="LaButti K."/>
            <person name="Lindquist E.A."/>
            <person name="Lipzen A."/>
            <person name="Lundell T."/>
            <person name="Morin E."/>
            <person name="Murat C."/>
            <person name="Sun H."/>
            <person name="Tunlid A."/>
            <person name="Henrissat B."/>
            <person name="Grigoriev I.V."/>
            <person name="Hibbett D.S."/>
            <person name="Martin F."/>
            <person name="Nordberg H.P."/>
            <person name="Cantor M.N."/>
            <person name="Hua S.X."/>
        </authorList>
    </citation>
    <scope>NUCLEOTIDE SEQUENCE [LARGE SCALE GENOMIC DNA]</scope>
    <source>
        <strain evidence="2 3">F 1598</strain>
    </source>
</reference>
<feature type="domain" description="CHAT" evidence="1">
    <location>
        <begin position="4"/>
        <end position="161"/>
    </location>
</feature>
<dbReference type="InParanoid" id="A0A0C3EUE0"/>
<keyword evidence="3" id="KW-1185">Reference proteome</keyword>
<dbReference type="HOGENOM" id="CLU_001305_1_2_1"/>
<proteinExistence type="predicted"/>
<gene>
    <name evidence="2" type="ORF">PILCRDRAFT_751659</name>
</gene>
<organism evidence="2 3">
    <name type="scientific">Piloderma croceum (strain F 1598)</name>
    <dbReference type="NCBI Taxonomy" id="765440"/>
    <lineage>
        <taxon>Eukaryota</taxon>
        <taxon>Fungi</taxon>
        <taxon>Dikarya</taxon>
        <taxon>Basidiomycota</taxon>
        <taxon>Agaricomycotina</taxon>
        <taxon>Agaricomycetes</taxon>
        <taxon>Agaricomycetidae</taxon>
        <taxon>Atheliales</taxon>
        <taxon>Atheliaceae</taxon>
        <taxon>Piloderma</taxon>
    </lineage>
</organism>
<dbReference type="STRING" id="765440.A0A0C3EUE0"/>
<reference evidence="3" key="2">
    <citation type="submission" date="2015-01" db="EMBL/GenBank/DDBJ databases">
        <title>Evolutionary Origins and Diversification of the Mycorrhizal Mutualists.</title>
        <authorList>
            <consortium name="DOE Joint Genome Institute"/>
            <consortium name="Mycorrhizal Genomics Consortium"/>
            <person name="Kohler A."/>
            <person name="Kuo A."/>
            <person name="Nagy L.G."/>
            <person name="Floudas D."/>
            <person name="Copeland A."/>
            <person name="Barry K.W."/>
            <person name="Cichocki N."/>
            <person name="Veneault-Fourrey C."/>
            <person name="LaButti K."/>
            <person name="Lindquist E.A."/>
            <person name="Lipzen A."/>
            <person name="Lundell T."/>
            <person name="Morin E."/>
            <person name="Murat C."/>
            <person name="Riley R."/>
            <person name="Ohm R."/>
            <person name="Sun H."/>
            <person name="Tunlid A."/>
            <person name="Henrissat B."/>
            <person name="Grigoriev I.V."/>
            <person name="Hibbett D.S."/>
            <person name="Martin F."/>
        </authorList>
    </citation>
    <scope>NUCLEOTIDE SEQUENCE [LARGE SCALE GENOMIC DNA]</scope>
    <source>
        <strain evidence="3">F 1598</strain>
    </source>
</reference>
<dbReference type="Proteomes" id="UP000054166">
    <property type="component" value="Unassembled WGS sequence"/>
</dbReference>
<dbReference type="OrthoDB" id="9991317at2759"/>
<protein>
    <recommendedName>
        <fullName evidence="1">CHAT domain-containing protein</fullName>
    </recommendedName>
</protein>